<dbReference type="HOGENOM" id="CLU_2021777_0_0_11"/>
<organism evidence="1 2">
    <name type="scientific">Actinomyces johnsonii F0510</name>
    <dbReference type="NCBI Taxonomy" id="1227262"/>
    <lineage>
        <taxon>Bacteria</taxon>
        <taxon>Bacillati</taxon>
        <taxon>Actinomycetota</taxon>
        <taxon>Actinomycetes</taxon>
        <taxon>Actinomycetales</taxon>
        <taxon>Actinomycetaceae</taxon>
        <taxon>Actinomyces</taxon>
    </lineage>
</organism>
<comment type="caution">
    <text evidence="1">The sequence shown here is derived from an EMBL/GenBank/DDBJ whole genome shotgun (WGS) entry which is preliminary data.</text>
</comment>
<evidence type="ECO:0000313" key="1">
    <source>
        <dbReference type="EMBL" id="ERH18136.1"/>
    </source>
</evidence>
<sequence length="122" mass="13411">MRRILILEVRTEVHRLTIRNRLTRPRIVGVVVNSHRLARPIPDRGHIVLHTLTSTISVPLELIAVGLTSPIVWDGTTEVGNRSFPVAVVVEADLPLVTDSVSLSSACCRGRNQESAGDECEK</sequence>
<name>U1Q6I9_9ACTO</name>
<dbReference type="AlphaFoldDB" id="U1Q6I9"/>
<protein>
    <submittedName>
        <fullName evidence="1">Uncharacterized protein</fullName>
    </submittedName>
</protein>
<gene>
    <name evidence="1" type="ORF">HMPREF1549_02027</name>
</gene>
<evidence type="ECO:0000313" key="2">
    <source>
        <dbReference type="Proteomes" id="UP000016498"/>
    </source>
</evidence>
<accession>U1Q6I9</accession>
<proteinExistence type="predicted"/>
<dbReference type="Proteomes" id="UP000016498">
    <property type="component" value="Unassembled WGS sequence"/>
</dbReference>
<dbReference type="EMBL" id="AWSD01000214">
    <property type="protein sequence ID" value="ERH18136.1"/>
    <property type="molecule type" value="Genomic_DNA"/>
</dbReference>
<reference evidence="1 2" key="1">
    <citation type="submission" date="2013-06" db="EMBL/GenBank/DDBJ databases">
        <authorList>
            <person name="Weinstock G."/>
            <person name="Sodergren E."/>
            <person name="Lobos E.A."/>
            <person name="Fulton L."/>
            <person name="Fulton R."/>
            <person name="Courtney L."/>
            <person name="Fronick C."/>
            <person name="O'Laughlin M."/>
            <person name="Godfrey J."/>
            <person name="Wilson R.M."/>
            <person name="Miner T."/>
            <person name="Farmer C."/>
            <person name="Delehaunty K."/>
            <person name="Cordes M."/>
            <person name="Minx P."/>
            <person name="Tomlinson C."/>
            <person name="Chen J."/>
            <person name="Wollam A."/>
            <person name="Pepin K.H."/>
            <person name="Bhonagiri V."/>
            <person name="Zhang X."/>
            <person name="Warren W."/>
            <person name="Mitreva M."/>
            <person name="Mardis E.R."/>
            <person name="Wilson R.K."/>
        </authorList>
    </citation>
    <scope>NUCLEOTIDE SEQUENCE [LARGE SCALE GENOMIC DNA]</scope>
    <source>
        <strain evidence="1 2">F0510</strain>
    </source>
</reference>